<dbReference type="Pfam" id="PF04014">
    <property type="entry name" value="MazE_antitoxin"/>
    <property type="match status" value="1"/>
</dbReference>
<evidence type="ECO:0000313" key="3">
    <source>
        <dbReference type="EMBL" id="OEO30975.1"/>
    </source>
</evidence>
<keyword evidence="4" id="KW-1185">Reference proteome</keyword>
<proteinExistence type="predicted"/>
<sequence>MPKEAPVTQQRQLRTASIFRNGRNQAVRIPVEFELPGDEVTIEQDGDALIIRPRTAPAKTFAELLGSWEAFPEFPDVDDSSLPPDIPRIPLE</sequence>
<evidence type="ECO:0000256" key="1">
    <source>
        <dbReference type="PROSITE-ProRule" id="PRU01076"/>
    </source>
</evidence>
<dbReference type="SMART" id="SM00966">
    <property type="entry name" value="SpoVT_AbrB"/>
    <property type="match status" value="1"/>
</dbReference>
<evidence type="ECO:0000313" key="4">
    <source>
        <dbReference type="Proteomes" id="UP000095463"/>
    </source>
</evidence>
<comment type="caution">
    <text evidence="3">The sequence shown here is derived from an EMBL/GenBank/DDBJ whole genome shotgun (WGS) entry which is preliminary data.</text>
</comment>
<dbReference type="EMBL" id="LAJE02000175">
    <property type="protein sequence ID" value="OEO30975.1"/>
    <property type="molecule type" value="Genomic_DNA"/>
</dbReference>
<dbReference type="InterPro" id="IPR007159">
    <property type="entry name" value="SpoVT-AbrB_dom"/>
</dbReference>
<dbReference type="InterPro" id="IPR037914">
    <property type="entry name" value="SpoVT-AbrB_sf"/>
</dbReference>
<keyword evidence="1" id="KW-0238">DNA-binding</keyword>
<dbReference type="PROSITE" id="PS51740">
    <property type="entry name" value="SPOVT_ABRB"/>
    <property type="match status" value="1"/>
</dbReference>
<protein>
    <recommendedName>
        <fullName evidence="2">SpoVT-AbrB domain-containing protein</fullName>
    </recommendedName>
</protein>
<reference evidence="3 4" key="1">
    <citation type="journal article" date="2015" name="Genome Announc.">
        <title>Genome Assemblies of Three Soil-Associated Devosia species: D. insulae, D. limi, and D. soli.</title>
        <authorList>
            <person name="Hassan Y.I."/>
            <person name="Lepp D."/>
            <person name="Zhou T."/>
        </authorList>
    </citation>
    <scope>NUCLEOTIDE SEQUENCE [LARGE SCALE GENOMIC DNA]</scope>
    <source>
        <strain evidence="3 4">DS-56</strain>
    </source>
</reference>
<organism evidence="3 4">
    <name type="scientific">Devosia insulae DS-56</name>
    <dbReference type="NCBI Taxonomy" id="1116389"/>
    <lineage>
        <taxon>Bacteria</taxon>
        <taxon>Pseudomonadati</taxon>
        <taxon>Pseudomonadota</taxon>
        <taxon>Alphaproteobacteria</taxon>
        <taxon>Hyphomicrobiales</taxon>
        <taxon>Devosiaceae</taxon>
        <taxon>Devosia</taxon>
    </lineage>
</organism>
<dbReference type="SUPFAM" id="SSF89447">
    <property type="entry name" value="AbrB/MazE/MraZ-like"/>
    <property type="match status" value="1"/>
</dbReference>
<dbReference type="AlphaFoldDB" id="A0A1E5XQY7"/>
<dbReference type="Gene3D" id="2.10.260.10">
    <property type="match status" value="1"/>
</dbReference>
<name>A0A1E5XQY7_9HYPH</name>
<accession>A0A1E5XQY7</accession>
<gene>
    <name evidence="3" type="ORF">VW23_018590</name>
</gene>
<feature type="domain" description="SpoVT-AbrB" evidence="2">
    <location>
        <begin position="16"/>
        <end position="56"/>
    </location>
</feature>
<dbReference type="OrthoDB" id="7173678at2"/>
<dbReference type="Proteomes" id="UP000095463">
    <property type="component" value="Unassembled WGS sequence"/>
</dbReference>
<dbReference type="GO" id="GO:0003677">
    <property type="term" value="F:DNA binding"/>
    <property type="evidence" value="ECO:0007669"/>
    <property type="project" value="UniProtKB-UniRule"/>
</dbReference>
<evidence type="ECO:0000259" key="2">
    <source>
        <dbReference type="PROSITE" id="PS51740"/>
    </source>
</evidence>